<proteinExistence type="predicted"/>
<dbReference type="eggNOG" id="ENOG502RDRR">
    <property type="taxonomic scope" value="Eukaryota"/>
</dbReference>
<organism evidence="2 3">
    <name type="scientific">Sporisorium reilianum (strain SRZ2)</name>
    <name type="common">Maize head smut fungus</name>
    <dbReference type="NCBI Taxonomy" id="999809"/>
    <lineage>
        <taxon>Eukaryota</taxon>
        <taxon>Fungi</taxon>
        <taxon>Dikarya</taxon>
        <taxon>Basidiomycota</taxon>
        <taxon>Ustilaginomycotina</taxon>
        <taxon>Ustilaginomycetes</taxon>
        <taxon>Ustilaginales</taxon>
        <taxon>Ustilaginaceae</taxon>
        <taxon>Sporisorium</taxon>
    </lineage>
</organism>
<protein>
    <submittedName>
        <fullName evidence="2">Uncharacterized protein</fullName>
    </submittedName>
</protein>
<dbReference type="EMBL" id="FQ311442">
    <property type="protein sequence ID" value="CBQ71063.1"/>
    <property type="molecule type" value="Genomic_DNA"/>
</dbReference>
<name>E6ZV06_SPORE</name>
<feature type="region of interest" description="Disordered" evidence="1">
    <location>
        <begin position="213"/>
        <end position="244"/>
    </location>
</feature>
<feature type="compositionally biased region" description="Basic residues" evidence="1">
    <location>
        <begin position="355"/>
        <end position="371"/>
    </location>
</feature>
<feature type="compositionally biased region" description="Basic and acidic residues" evidence="1">
    <location>
        <begin position="531"/>
        <end position="541"/>
    </location>
</feature>
<evidence type="ECO:0000313" key="2">
    <source>
        <dbReference type="EMBL" id="CBQ71063.1"/>
    </source>
</evidence>
<feature type="compositionally biased region" description="Low complexity" evidence="1">
    <location>
        <begin position="645"/>
        <end position="664"/>
    </location>
</feature>
<sequence length="772" mass="83350">MAAGPDPATAMLFQQFLASLMASQPGSYPMAYGGSAVYDYPASDPLRYSAASHTAYSKNAEALKRSRAETMAKHLLSLYASELTLREALSPIPAKLPQLALHALTPRQATQHDEQKTLFLAHKTREFRGELEKFDNDIPGRKEALVKFGDFVCTALFGLDWDQTTRLRYSGKATPSSIYSDHEVYDDGYYYDPPPSGNLCAKHAAEASKAATLANSATAKSEPQQTARDDAKESSTGATQKKSDQDMLREIRLWNAQRRQEQGLDRYEYDFDDYGFADDYDFDYVGASDPEDPYEVMDRYNRAFAYDADDPESYFPYDEDLYDDYEEYLDFVMGMRRDELLYAMQSSDVYPGMGFKKKKKKQKRRGKKGKAAKPVAASKGGDEKQGNNGSSADVKNDKGKEKLEKTSEGAAPSQITTVGGNTAASAATPAPAALAKSKSQLSTPQKPSSPFQMFRNPLHAGSPLGTHSSPSMLTTASVGLNLARPAASIGGFRYQSPKPVPASSKGGFSFKFPDSTAADAKRTLPTNKGPTAEELRREFQRSSDAVLAKMKANAQKQQEGSKKGVAGSSMSGGVDTTKGKHGLTGKPATAAFGVAGGATKARPASPPPAPGEWKVIYQYQPPQPQPQPQPQPKPAAAPKRKKEPSSSSSEATPLPTTSASTTSKPAKKKLNPAFSSTQTTPSVAISGILSVNKTSKQSTANANKSSSANSKAAKPKPGAAAAVAPAAQSTQPQAHTHAQKPKGIKYQMVVYKKPYMPSMRPQRDCWHGRVWL</sequence>
<gene>
    <name evidence="2" type="ORF">sr13530</name>
</gene>
<dbReference type="HOGENOM" id="CLU_346506_0_0_1"/>
<feature type="compositionally biased region" description="Pro residues" evidence="1">
    <location>
        <begin position="621"/>
        <end position="635"/>
    </location>
</feature>
<reference evidence="2 3" key="1">
    <citation type="journal article" date="2010" name="Science">
        <title>Pathogenicity determinants in smut fungi revealed by genome comparison.</title>
        <authorList>
            <person name="Schirawski J."/>
            <person name="Mannhaupt G."/>
            <person name="Muench K."/>
            <person name="Brefort T."/>
            <person name="Schipper K."/>
            <person name="Doehlemann G."/>
            <person name="Di Stasio M."/>
            <person name="Roessel N."/>
            <person name="Mendoza-Mendoza A."/>
            <person name="Pester D."/>
            <person name="Mueller O."/>
            <person name="Winterberg B."/>
            <person name="Meyer E."/>
            <person name="Ghareeb H."/>
            <person name="Wollenberg T."/>
            <person name="Muensterkoetter M."/>
            <person name="Wong P."/>
            <person name="Walter M."/>
            <person name="Stukenbrock E."/>
            <person name="Gueldener U."/>
            <person name="Kahmann R."/>
        </authorList>
    </citation>
    <scope>NUCLEOTIDE SEQUENCE [LARGE SCALE GENOMIC DNA]</scope>
    <source>
        <strain evidence="3">SRZ2</strain>
    </source>
</reference>
<dbReference type="Proteomes" id="UP000008867">
    <property type="component" value="Chromosome 20"/>
</dbReference>
<feature type="compositionally biased region" description="Low complexity" evidence="1">
    <location>
        <begin position="695"/>
        <end position="736"/>
    </location>
</feature>
<evidence type="ECO:0000313" key="3">
    <source>
        <dbReference type="Proteomes" id="UP000008867"/>
    </source>
</evidence>
<keyword evidence="3" id="KW-1185">Reference proteome</keyword>
<feature type="compositionally biased region" description="Low complexity" evidence="1">
    <location>
        <begin position="422"/>
        <end position="442"/>
    </location>
</feature>
<accession>E6ZV06</accession>
<feature type="compositionally biased region" description="Basic and acidic residues" evidence="1">
    <location>
        <begin position="394"/>
        <end position="407"/>
    </location>
</feature>
<feature type="region of interest" description="Disordered" evidence="1">
    <location>
        <begin position="353"/>
        <end position="473"/>
    </location>
</feature>
<feature type="compositionally biased region" description="Polar residues" evidence="1">
    <location>
        <begin position="673"/>
        <end position="694"/>
    </location>
</feature>
<dbReference type="VEuPathDB" id="FungiDB:sr13530"/>
<feature type="region of interest" description="Disordered" evidence="1">
    <location>
        <begin position="519"/>
        <end position="745"/>
    </location>
</feature>
<feature type="compositionally biased region" description="Low complexity" evidence="1">
    <location>
        <begin position="588"/>
        <end position="601"/>
    </location>
</feature>
<dbReference type="AlphaFoldDB" id="E6ZV06"/>
<dbReference type="OrthoDB" id="2556808at2759"/>
<evidence type="ECO:0000256" key="1">
    <source>
        <dbReference type="SAM" id="MobiDB-lite"/>
    </source>
</evidence>